<evidence type="ECO:0000256" key="5">
    <source>
        <dbReference type="ARBA" id="ARBA00022989"/>
    </source>
</evidence>
<comment type="subunit">
    <text evidence="7">The complex comprises the extracytoplasmic solute receptor protein and the two transmembrane proteins.</text>
</comment>
<feature type="transmembrane region" description="Helical" evidence="7">
    <location>
        <begin position="66"/>
        <end position="84"/>
    </location>
</feature>
<dbReference type="GO" id="GO:0022857">
    <property type="term" value="F:transmembrane transporter activity"/>
    <property type="evidence" value="ECO:0007669"/>
    <property type="project" value="UniProtKB-UniRule"/>
</dbReference>
<evidence type="ECO:0000256" key="3">
    <source>
        <dbReference type="ARBA" id="ARBA00022475"/>
    </source>
</evidence>
<dbReference type="Proteomes" id="UP000651050">
    <property type="component" value="Unassembled WGS sequence"/>
</dbReference>
<evidence type="ECO:0000256" key="6">
    <source>
        <dbReference type="ARBA" id="ARBA00023136"/>
    </source>
</evidence>
<evidence type="ECO:0000256" key="4">
    <source>
        <dbReference type="ARBA" id="ARBA00022692"/>
    </source>
</evidence>
<keyword evidence="6 7" id="KW-0472">Membrane</keyword>
<comment type="caution">
    <text evidence="9">The sequence shown here is derived from an EMBL/GenBank/DDBJ whole genome shotgun (WGS) entry which is preliminary data.</text>
</comment>
<comment type="function">
    <text evidence="7">Part of the tripartite ATP-independent periplasmic (TRAP) transport system.</text>
</comment>
<keyword evidence="4 7" id="KW-0812">Transmembrane</keyword>
<evidence type="ECO:0000256" key="7">
    <source>
        <dbReference type="RuleBase" id="RU369079"/>
    </source>
</evidence>
<dbReference type="GO" id="GO:0005886">
    <property type="term" value="C:plasma membrane"/>
    <property type="evidence" value="ECO:0007669"/>
    <property type="project" value="UniProtKB-SubCell"/>
</dbReference>
<sequence length="141" mass="15215">MALTFADVTGRKLMDNSIPGSLEMTELLMVIVIFAALPLVSLRGEHVVFDSMDSYLPPRVLKFQKAAIHLLSALALLALGWLMWNTGAQFAQNGETTAQLKLAKAPFIYGMGILCAISGLVHLYLMVRPPAELADGEGTAL</sequence>
<gene>
    <name evidence="9" type="ORF">I5803_05830</name>
</gene>
<dbReference type="InterPro" id="IPR055348">
    <property type="entry name" value="DctQ"/>
</dbReference>
<name>A0A931MFW9_9BURK</name>
<keyword evidence="7" id="KW-0997">Cell inner membrane</keyword>
<protein>
    <recommendedName>
        <fullName evidence="7">TRAP transporter small permease protein</fullName>
    </recommendedName>
</protein>
<accession>A0A931MFW9</accession>
<keyword evidence="5 7" id="KW-1133">Transmembrane helix</keyword>
<feature type="domain" description="Tripartite ATP-independent periplasmic transporters DctQ component" evidence="8">
    <location>
        <begin position="1"/>
        <end position="128"/>
    </location>
</feature>
<reference evidence="9" key="1">
    <citation type="submission" date="2020-11" db="EMBL/GenBank/DDBJ databases">
        <title>Bacterial whole genome sequence for Caenimonas sp. DR4.4.</title>
        <authorList>
            <person name="Le V."/>
            <person name="Ko S.-R."/>
            <person name="Ahn C.-Y."/>
            <person name="Oh H.-M."/>
        </authorList>
    </citation>
    <scope>NUCLEOTIDE SEQUENCE</scope>
    <source>
        <strain evidence="9">DR4.4</strain>
    </source>
</reference>
<feature type="transmembrane region" description="Helical" evidence="7">
    <location>
        <begin position="27"/>
        <end position="45"/>
    </location>
</feature>
<evidence type="ECO:0000313" key="9">
    <source>
        <dbReference type="EMBL" id="MBG9387527.1"/>
    </source>
</evidence>
<feature type="transmembrane region" description="Helical" evidence="7">
    <location>
        <begin position="107"/>
        <end position="127"/>
    </location>
</feature>
<dbReference type="EMBL" id="JADWYS010000001">
    <property type="protein sequence ID" value="MBG9387527.1"/>
    <property type="molecule type" value="Genomic_DNA"/>
</dbReference>
<evidence type="ECO:0000256" key="2">
    <source>
        <dbReference type="ARBA" id="ARBA00022448"/>
    </source>
</evidence>
<comment type="subcellular location">
    <subcellularLocation>
        <location evidence="7">Cell inner membrane</location>
        <topology evidence="7">Multi-pass membrane protein</topology>
    </subcellularLocation>
    <subcellularLocation>
        <location evidence="1">Cell membrane</location>
        <topology evidence="1">Multi-pass membrane protein</topology>
    </subcellularLocation>
</comment>
<keyword evidence="2 7" id="KW-0813">Transport</keyword>
<keyword evidence="3" id="KW-1003">Cell membrane</keyword>
<dbReference type="AlphaFoldDB" id="A0A931MFW9"/>
<keyword evidence="10" id="KW-1185">Reference proteome</keyword>
<organism evidence="9 10">
    <name type="scientific">Caenimonas aquaedulcis</name>
    <dbReference type="NCBI Taxonomy" id="2793270"/>
    <lineage>
        <taxon>Bacteria</taxon>
        <taxon>Pseudomonadati</taxon>
        <taxon>Pseudomonadota</taxon>
        <taxon>Betaproteobacteria</taxon>
        <taxon>Burkholderiales</taxon>
        <taxon>Comamonadaceae</taxon>
        <taxon>Caenimonas</taxon>
    </lineage>
</organism>
<dbReference type="Pfam" id="PF04290">
    <property type="entry name" value="DctQ"/>
    <property type="match status" value="1"/>
</dbReference>
<comment type="caution">
    <text evidence="7">Lacks conserved residue(s) required for the propagation of feature annotation.</text>
</comment>
<proteinExistence type="inferred from homology"/>
<evidence type="ECO:0000256" key="1">
    <source>
        <dbReference type="ARBA" id="ARBA00004651"/>
    </source>
</evidence>
<evidence type="ECO:0000259" key="8">
    <source>
        <dbReference type="Pfam" id="PF04290"/>
    </source>
</evidence>
<evidence type="ECO:0000313" key="10">
    <source>
        <dbReference type="Proteomes" id="UP000651050"/>
    </source>
</evidence>
<comment type="similarity">
    <text evidence="7">Belongs to the TRAP transporter small permease family.</text>
</comment>